<keyword evidence="2" id="KW-0238">DNA-binding</keyword>
<evidence type="ECO:0000313" key="5">
    <source>
        <dbReference type="EMBL" id="PPC77627.1"/>
    </source>
</evidence>
<dbReference type="PANTHER" id="PTHR24567">
    <property type="entry name" value="CRP FAMILY TRANSCRIPTIONAL REGULATORY PROTEIN"/>
    <property type="match status" value="1"/>
</dbReference>
<evidence type="ECO:0000256" key="3">
    <source>
        <dbReference type="ARBA" id="ARBA00023163"/>
    </source>
</evidence>
<dbReference type="Pfam" id="PF00027">
    <property type="entry name" value="cNMP_binding"/>
    <property type="match status" value="1"/>
</dbReference>
<dbReference type="SUPFAM" id="SSF46785">
    <property type="entry name" value="Winged helix' DNA-binding domain"/>
    <property type="match status" value="1"/>
</dbReference>
<dbReference type="SMART" id="SM00100">
    <property type="entry name" value="cNMP"/>
    <property type="match status" value="1"/>
</dbReference>
<organism evidence="5 6">
    <name type="scientific">Proteobacteria bacterium 228</name>
    <dbReference type="NCBI Taxonomy" id="2083153"/>
    <lineage>
        <taxon>Bacteria</taxon>
        <taxon>Pseudomonadati</taxon>
        <taxon>Pseudomonadota</taxon>
    </lineage>
</organism>
<dbReference type="Proteomes" id="UP000238196">
    <property type="component" value="Unassembled WGS sequence"/>
</dbReference>
<dbReference type="GO" id="GO:0003677">
    <property type="term" value="F:DNA binding"/>
    <property type="evidence" value="ECO:0007669"/>
    <property type="project" value="UniProtKB-KW"/>
</dbReference>
<dbReference type="InterPro" id="IPR012318">
    <property type="entry name" value="HTH_CRP"/>
</dbReference>
<dbReference type="Pfam" id="PF13545">
    <property type="entry name" value="HTH_Crp_2"/>
    <property type="match status" value="1"/>
</dbReference>
<dbReference type="PANTHER" id="PTHR24567:SF74">
    <property type="entry name" value="HTH-TYPE TRANSCRIPTIONAL REGULATOR ARCR"/>
    <property type="match status" value="1"/>
</dbReference>
<dbReference type="InterPro" id="IPR036388">
    <property type="entry name" value="WH-like_DNA-bd_sf"/>
</dbReference>
<comment type="caution">
    <text evidence="5">The sequence shown here is derived from an EMBL/GenBank/DDBJ whole genome shotgun (WGS) entry which is preliminary data.</text>
</comment>
<evidence type="ECO:0000259" key="4">
    <source>
        <dbReference type="PROSITE" id="PS50042"/>
    </source>
</evidence>
<proteinExistence type="predicted"/>
<dbReference type="InterPro" id="IPR036390">
    <property type="entry name" value="WH_DNA-bd_sf"/>
</dbReference>
<accession>A0A2S5KRZ1</accession>
<name>A0A2S5KRZ1_9PROT</name>
<evidence type="ECO:0000256" key="1">
    <source>
        <dbReference type="ARBA" id="ARBA00023015"/>
    </source>
</evidence>
<dbReference type="EMBL" id="PRLP01000028">
    <property type="protein sequence ID" value="PPC77627.1"/>
    <property type="molecule type" value="Genomic_DNA"/>
</dbReference>
<dbReference type="AlphaFoldDB" id="A0A2S5KRZ1"/>
<gene>
    <name evidence="5" type="ORF">C4K68_09095</name>
</gene>
<evidence type="ECO:0000313" key="6">
    <source>
        <dbReference type="Proteomes" id="UP000238196"/>
    </source>
</evidence>
<dbReference type="InterPro" id="IPR018490">
    <property type="entry name" value="cNMP-bd_dom_sf"/>
</dbReference>
<dbReference type="CDD" id="cd00038">
    <property type="entry name" value="CAP_ED"/>
    <property type="match status" value="1"/>
</dbReference>
<dbReference type="GO" id="GO:0003700">
    <property type="term" value="F:DNA-binding transcription factor activity"/>
    <property type="evidence" value="ECO:0007669"/>
    <property type="project" value="TreeGrafter"/>
</dbReference>
<dbReference type="InterPro" id="IPR014710">
    <property type="entry name" value="RmlC-like_jellyroll"/>
</dbReference>
<evidence type="ECO:0000256" key="2">
    <source>
        <dbReference type="ARBA" id="ARBA00023125"/>
    </source>
</evidence>
<dbReference type="InterPro" id="IPR000595">
    <property type="entry name" value="cNMP-bd_dom"/>
</dbReference>
<feature type="domain" description="Cyclic nucleotide-binding" evidence="4">
    <location>
        <begin position="19"/>
        <end position="130"/>
    </location>
</feature>
<dbReference type="InterPro" id="IPR050397">
    <property type="entry name" value="Env_Response_Regulators"/>
</dbReference>
<dbReference type="SUPFAM" id="SSF51206">
    <property type="entry name" value="cAMP-binding domain-like"/>
    <property type="match status" value="1"/>
</dbReference>
<sequence>MAKQVQLFQQQIQDLVGREVLQTSALIEVPPGKSLFQKGERCTQFLLVVAGSVKVYGETPAGREVVLYHIGAGESCVLTTSCLLGDRHYPAHARTETLVQTLAIPRPAFMKGLAESDDFRMMVFASYGERLASLVGLIQELTFERVDVRLARYLLDYQHANRLLLSHQQLALALDSSEEVILRLLKEFEQRGWLLLHRGGIDIVQAKKLNFYIAEATA</sequence>
<keyword evidence="3" id="KW-0804">Transcription</keyword>
<reference evidence="5 6" key="1">
    <citation type="submission" date="2018-02" db="EMBL/GenBank/DDBJ databases">
        <title>novel marine gammaproteobacteria from coastal saline agro ecosystem.</title>
        <authorList>
            <person name="Krishnan R."/>
            <person name="Ramesh Kumar N."/>
        </authorList>
    </citation>
    <scope>NUCLEOTIDE SEQUENCE [LARGE SCALE GENOMIC DNA]</scope>
    <source>
        <strain evidence="5 6">228</strain>
    </source>
</reference>
<dbReference type="OrthoDB" id="9776746at2"/>
<keyword evidence="1" id="KW-0805">Transcription regulation</keyword>
<dbReference type="Gene3D" id="1.10.10.10">
    <property type="entry name" value="Winged helix-like DNA-binding domain superfamily/Winged helix DNA-binding domain"/>
    <property type="match status" value="1"/>
</dbReference>
<dbReference type="Gene3D" id="2.60.120.10">
    <property type="entry name" value="Jelly Rolls"/>
    <property type="match status" value="1"/>
</dbReference>
<dbReference type="PROSITE" id="PS50042">
    <property type="entry name" value="CNMP_BINDING_3"/>
    <property type="match status" value="1"/>
</dbReference>
<dbReference type="GO" id="GO:0005829">
    <property type="term" value="C:cytosol"/>
    <property type="evidence" value="ECO:0007669"/>
    <property type="project" value="TreeGrafter"/>
</dbReference>
<protein>
    <submittedName>
        <fullName evidence="5">Crp/Fnr family transcriptional regulator</fullName>
    </submittedName>
</protein>